<dbReference type="Gene3D" id="1.10.3730.20">
    <property type="match status" value="1"/>
</dbReference>
<evidence type="ECO:0000256" key="2">
    <source>
        <dbReference type="ARBA" id="ARBA00007362"/>
    </source>
</evidence>
<feature type="transmembrane region" description="Helical" evidence="3">
    <location>
        <begin position="7"/>
        <end position="29"/>
    </location>
</feature>
<feature type="transmembrane region" description="Helical" evidence="3">
    <location>
        <begin position="41"/>
        <end position="59"/>
    </location>
</feature>
<dbReference type="EMBL" id="JBHLWN010000121">
    <property type="protein sequence ID" value="MFC0216494.1"/>
    <property type="molecule type" value="Genomic_DNA"/>
</dbReference>
<feature type="transmembrane region" description="Helical" evidence="3">
    <location>
        <begin position="71"/>
        <end position="96"/>
    </location>
</feature>
<organism evidence="5 6">
    <name type="scientific">Paenibacillus chartarius</name>
    <dbReference type="NCBI Taxonomy" id="747481"/>
    <lineage>
        <taxon>Bacteria</taxon>
        <taxon>Bacillati</taxon>
        <taxon>Bacillota</taxon>
        <taxon>Bacilli</taxon>
        <taxon>Bacillales</taxon>
        <taxon>Paenibacillaceae</taxon>
        <taxon>Paenibacillus</taxon>
    </lineage>
</organism>
<dbReference type="SUPFAM" id="SSF103481">
    <property type="entry name" value="Multidrug resistance efflux transporter EmrE"/>
    <property type="match status" value="2"/>
</dbReference>
<gene>
    <name evidence="5" type="ORF">ACFFK0_29275</name>
</gene>
<feature type="domain" description="EamA" evidence="4">
    <location>
        <begin position="10"/>
        <end position="142"/>
    </location>
</feature>
<feature type="transmembrane region" description="Helical" evidence="3">
    <location>
        <begin position="181"/>
        <end position="200"/>
    </location>
</feature>
<dbReference type="PANTHER" id="PTHR22911">
    <property type="entry name" value="ACYL-MALONYL CONDENSING ENZYME-RELATED"/>
    <property type="match status" value="1"/>
</dbReference>
<feature type="transmembrane region" description="Helical" evidence="3">
    <location>
        <begin position="245"/>
        <end position="264"/>
    </location>
</feature>
<sequence length="308" mass="32993">MNSRDTAVGTAMTVASAVGFGLMGIFAKLAYEQGMTVGTLLAYRFGIAAVLFWLWIAATRPVYRLTWRERGILWLMGIGGYAVMATLLFTSFSYMSASLAEMMFYSYPTLVCLLMRVVDKEPITARKAIALVTGFAGLILVLQGPAQSIHTVGVLLALGSALVYSFFIVYSNRLMKQVSPLVSSAHISVSAAGTLVLVALSQGTLAPVTGFVSWGAVLGVGVLSTFIAILTFFEGVKRIGSTRASIISLLEPIVTIVSSAILFHERLRPLQWTGIVIVLASLVAMELRSRSGTAEAARVPKRELRSGA</sequence>
<feature type="transmembrane region" description="Helical" evidence="3">
    <location>
        <begin position="102"/>
        <end position="118"/>
    </location>
</feature>
<comment type="subcellular location">
    <subcellularLocation>
        <location evidence="1">Endomembrane system</location>
        <topology evidence="1">Multi-pass membrane protein</topology>
    </subcellularLocation>
</comment>
<dbReference type="PANTHER" id="PTHR22911:SF79">
    <property type="entry name" value="MOBA-LIKE NTP TRANSFERASE DOMAIN-CONTAINING PROTEIN"/>
    <property type="match status" value="1"/>
</dbReference>
<dbReference type="Pfam" id="PF00892">
    <property type="entry name" value="EamA"/>
    <property type="match status" value="2"/>
</dbReference>
<accession>A0ABV6DV19</accession>
<feature type="transmembrane region" description="Helical" evidence="3">
    <location>
        <begin position="212"/>
        <end position="233"/>
    </location>
</feature>
<evidence type="ECO:0000259" key="4">
    <source>
        <dbReference type="Pfam" id="PF00892"/>
    </source>
</evidence>
<dbReference type="RefSeq" id="WP_377474733.1">
    <property type="nucleotide sequence ID" value="NZ_JBHLWN010000121.1"/>
</dbReference>
<keyword evidence="3" id="KW-0812">Transmembrane</keyword>
<feature type="domain" description="EamA" evidence="4">
    <location>
        <begin position="152"/>
        <end position="283"/>
    </location>
</feature>
<dbReference type="Proteomes" id="UP001589776">
    <property type="component" value="Unassembled WGS sequence"/>
</dbReference>
<feature type="transmembrane region" description="Helical" evidence="3">
    <location>
        <begin position="125"/>
        <end position="143"/>
    </location>
</feature>
<keyword evidence="6" id="KW-1185">Reference proteome</keyword>
<reference evidence="5 6" key="1">
    <citation type="submission" date="2024-09" db="EMBL/GenBank/DDBJ databases">
        <authorList>
            <person name="Sun Q."/>
            <person name="Mori K."/>
        </authorList>
    </citation>
    <scope>NUCLEOTIDE SEQUENCE [LARGE SCALE GENOMIC DNA]</scope>
    <source>
        <strain evidence="5 6">CCM 7759</strain>
    </source>
</reference>
<evidence type="ECO:0000256" key="1">
    <source>
        <dbReference type="ARBA" id="ARBA00004127"/>
    </source>
</evidence>
<evidence type="ECO:0000313" key="6">
    <source>
        <dbReference type="Proteomes" id="UP001589776"/>
    </source>
</evidence>
<proteinExistence type="inferred from homology"/>
<dbReference type="InterPro" id="IPR000620">
    <property type="entry name" value="EamA_dom"/>
</dbReference>
<keyword evidence="3" id="KW-0472">Membrane</keyword>
<comment type="similarity">
    <text evidence="2">Belongs to the EamA transporter family.</text>
</comment>
<comment type="caution">
    <text evidence="5">The sequence shown here is derived from an EMBL/GenBank/DDBJ whole genome shotgun (WGS) entry which is preliminary data.</text>
</comment>
<evidence type="ECO:0000256" key="3">
    <source>
        <dbReference type="SAM" id="Phobius"/>
    </source>
</evidence>
<feature type="transmembrane region" description="Helical" evidence="3">
    <location>
        <begin position="270"/>
        <end position="287"/>
    </location>
</feature>
<protein>
    <submittedName>
        <fullName evidence="5">DMT family transporter</fullName>
    </submittedName>
</protein>
<dbReference type="InterPro" id="IPR037185">
    <property type="entry name" value="EmrE-like"/>
</dbReference>
<name>A0ABV6DV19_9BACL</name>
<feature type="transmembrane region" description="Helical" evidence="3">
    <location>
        <begin position="149"/>
        <end position="169"/>
    </location>
</feature>
<keyword evidence="3" id="KW-1133">Transmembrane helix</keyword>
<evidence type="ECO:0000313" key="5">
    <source>
        <dbReference type="EMBL" id="MFC0216494.1"/>
    </source>
</evidence>